<keyword evidence="1" id="KW-0732">Signal</keyword>
<evidence type="ECO:0000313" key="2">
    <source>
        <dbReference type="EMBL" id="KZV84824.1"/>
    </source>
</evidence>
<feature type="chain" id="PRO_5007856649" evidence="1">
    <location>
        <begin position="20"/>
        <end position="104"/>
    </location>
</feature>
<accession>A0A165DL95</accession>
<gene>
    <name evidence="2" type="ORF">EXIGLDRAFT_726691</name>
</gene>
<protein>
    <submittedName>
        <fullName evidence="2">Uncharacterized protein</fullName>
    </submittedName>
</protein>
<reference evidence="2 3" key="1">
    <citation type="journal article" date="2016" name="Mol. Biol. Evol.">
        <title>Comparative Genomics of Early-Diverging Mushroom-Forming Fungi Provides Insights into the Origins of Lignocellulose Decay Capabilities.</title>
        <authorList>
            <person name="Nagy L.G."/>
            <person name="Riley R."/>
            <person name="Tritt A."/>
            <person name="Adam C."/>
            <person name="Daum C."/>
            <person name="Floudas D."/>
            <person name="Sun H."/>
            <person name="Yadav J.S."/>
            <person name="Pangilinan J."/>
            <person name="Larsson K.H."/>
            <person name="Matsuura K."/>
            <person name="Barry K."/>
            <person name="Labutti K."/>
            <person name="Kuo R."/>
            <person name="Ohm R.A."/>
            <person name="Bhattacharya S.S."/>
            <person name="Shirouzu T."/>
            <person name="Yoshinaga Y."/>
            <person name="Martin F.M."/>
            <person name="Grigoriev I.V."/>
            <person name="Hibbett D.S."/>
        </authorList>
    </citation>
    <scope>NUCLEOTIDE SEQUENCE [LARGE SCALE GENOMIC DNA]</scope>
    <source>
        <strain evidence="2 3">HHB12029</strain>
    </source>
</reference>
<organism evidence="2 3">
    <name type="scientific">Exidia glandulosa HHB12029</name>
    <dbReference type="NCBI Taxonomy" id="1314781"/>
    <lineage>
        <taxon>Eukaryota</taxon>
        <taxon>Fungi</taxon>
        <taxon>Dikarya</taxon>
        <taxon>Basidiomycota</taxon>
        <taxon>Agaricomycotina</taxon>
        <taxon>Agaricomycetes</taxon>
        <taxon>Auriculariales</taxon>
        <taxon>Exidiaceae</taxon>
        <taxon>Exidia</taxon>
    </lineage>
</organism>
<evidence type="ECO:0000313" key="3">
    <source>
        <dbReference type="Proteomes" id="UP000077266"/>
    </source>
</evidence>
<dbReference type="InParanoid" id="A0A165DL95"/>
<keyword evidence="3" id="KW-1185">Reference proteome</keyword>
<name>A0A165DL95_EXIGL</name>
<proteinExistence type="predicted"/>
<dbReference type="AlphaFoldDB" id="A0A165DL95"/>
<sequence length="104" mass="11276">MRYCFTLALIAVLAAVVEATPVMQNVARQGPGDWLHVHPESVDAKDTKRSAIDGTLREDISDGEWPVRRSGDGDWPVAVEVDAKRAEPAGVHADAIGAGDWWRA</sequence>
<dbReference type="EMBL" id="KV426209">
    <property type="protein sequence ID" value="KZV84824.1"/>
    <property type="molecule type" value="Genomic_DNA"/>
</dbReference>
<dbReference type="Proteomes" id="UP000077266">
    <property type="component" value="Unassembled WGS sequence"/>
</dbReference>
<evidence type="ECO:0000256" key="1">
    <source>
        <dbReference type="SAM" id="SignalP"/>
    </source>
</evidence>
<feature type="signal peptide" evidence="1">
    <location>
        <begin position="1"/>
        <end position="19"/>
    </location>
</feature>